<evidence type="ECO:0000313" key="2">
    <source>
        <dbReference type="EMBL" id="MCU6744372.1"/>
    </source>
</evidence>
<accession>A0ABT2T357</accession>
<name>A0ABT2T357_9FIRM</name>
<dbReference type="PANTHER" id="PTHR39179">
    <property type="entry name" value="SPORE COAT PROTEIN I"/>
    <property type="match status" value="1"/>
</dbReference>
<dbReference type="Gene3D" id="3.30.200.20">
    <property type="entry name" value="Phosphorylase Kinase, domain 1"/>
    <property type="match status" value="1"/>
</dbReference>
<dbReference type="Gene3D" id="3.90.1200.10">
    <property type="match status" value="1"/>
</dbReference>
<reference evidence="2 3" key="1">
    <citation type="journal article" date="2021" name="ISME Commun">
        <title>Automated analysis of genomic sequences facilitates high-throughput and comprehensive description of bacteria.</title>
        <authorList>
            <person name="Hitch T.C.A."/>
        </authorList>
    </citation>
    <scope>NUCLEOTIDE SEQUENCE [LARGE SCALE GENOMIC DNA]</scope>
    <source>
        <strain evidence="2 3">Sanger_18</strain>
    </source>
</reference>
<keyword evidence="3" id="KW-1185">Reference proteome</keyword>
<dbReference type="EMBL" id="JAOQKJ010000005">
    <property type="protein sequence ID" value="MCU6744372.1"/>
    <property type="molecule type" value="Genomic_DNA"/>
</dbReference>
<feature type="domain" description="Aminoglycoside phosphotransferase" evidence="1">
    <location>
        <begin position="30"/>
        <end position="260"/>
    </location>
</feature>
<comment type="caution">
    <text evidence="2">The sequence shown here is derived from an EMBL/GenBank/DDBJ whole genome shotgun (WGS) entry which is preliminary data.</text>
</comment>
<dbReference type="InterPro" id="IPR011009">
    <property type="entry name" value="Kinase-like_dom_sf"/>
</dbReference>
<keyword evidence="2" id="KW-0946">Virion</keyword>
<protein>
    <submittedName>
        <fullName evidence="2">CotS family spore coat protein</fullName>
    </submittedName>
</protein>
<dbReference type="Pfam" id="PF01636">
    <property type="entry name" value="APH"/>
    <property type="match status" value="1"/>
</dbReference>
<gene>
    <name evidence="2" type="ORF">OCV77_07670</name>
</gene>
<dbReference type="RefSeq" id="WP_118798560.1">
    <property type="nucleotide sequence ID" value="NZ_JAOQKJ010000005.1"/>
</dbReference>
<dbReference type="InterPro" id="IPR014255">
    <property type="entry name" value="Spore_coat_CotS"/>
</dbReference>
<dbReference type="SUPFAM" id="SSF56112">
    <property type="entry name" value="Protein kinase-like (PK-like)"/>
    <property type="match status" value="1"/>
</dbReference>
<dbReference type="Proteomes" id="UP001652432">
    <property type="component" value="Unassembled WGS sequence"/>
</dbReference>
<evidence type="ECO:0000259" key="1">
    <source>
        <dbReference type="Pfam" id="PF01636"/>
    </source>
</evidence>
<organism evidence="2 3">
    <name type="scientific">Suilimivivens aceti</name>
    <dbReference type="NCBI Taxonomy" id="2981774"/>
    <lineage>
        <taxon>Bacteria</taxon>
        <taxon>Bacillati</taxon>
        <taxon>Bacillota</taxon>
        <taxon>Clostridia</taxon>
        <taxon>Lachnospirales</taxon>
        <taxon>Lachnospiraceae</taxon>
        <taxon>Suilimivivens</taxon>
    </lineage>
</organism>
<keyword evidence="2" id="KW-0167">Capsid protein</keyword>
<sequence>MNDRCVSLLEKYELELLRTCKGRGAILCETDIGTLILKEYAGYREKCVYQDALLHALADKGFSYKESIIRNKEGELLTEDVDGTSYILKTWFEGRECNVRDREDCALAMQTLASYHKVSALCQELTEYRSLSDVEAEFEKHNRELKKIWRFLKTRGQKSDFEIALMQSYAGFFEKALAVTEEWKSCKGQEKSVQVVCHGDYQHHNLILSGSRFHLVNFEKCVPDSPVRDIYLFMRKLLEKSDWSFSTGSELLLSYEKERHLEKEDYRMLYYRLAYPEKFWKIANFYYNSGKAWIPEKYQEKLLKVNRQEQEKKEFLKKFREKYGILTS</sequence>
<dbReference type="PANTHER" id="PTHR39179:SF3">
    <property type="entry name" value="COTS-RELATED PROTEIN"/>
    <property type="match status" value="1"/>
</dbReference>
<dbReference type="InterPro" id="IPR002575">
    <property type="entry name" value="Aminoglycoside_PTrfase"/>
</dbReference>
<evidence type="ECO:0000313" key="3">
    <source>
        <dbReference type="Proteomes" id="UP001652432"/>
    </source>
</evidence>
<dbReference type="NCBIfam" id="TIGR02906">
    <property type="entry name" value="spore_CotS"/>
    <property type="match status" value="1"/>
</dbReference>
<proteinExistence type="predicted"/>
<dbReference type="InterPro" id="IPR047175">
    <property type="entry name" value="CotS-like"/>
</dbReference>